<dbReference type="InterPro" id="IPR014001">
    <property type="entry name" value="Helicase_ATP-bd"/>
</dbReference>
<evidence type="ECO:0000256" key="3">
    <source>
        <dbReference type="ARBA" id="ARBA00022840"/>
    </source>
</evidence>
<dbReference type="InterPro" id="IPR011545">
    <property type="entry name" value="DEAD/DEAH_box_helicase_dom"/>
</dbReference>
<sequence length="357" mass="40299">MESQCGAIDIERFDEMALKKKLLDGIKFHGIERTSQFQKIVISPCVRGDNVIAQSHFGSGKSVSLAISALQKVDTNINKCQILILTPTRKNTSKIHALITSIGEFIHSHCLSVVAPAEKYDFNEELPQILIGTPGRVLQIIESGLVTTNMIKLLCLNETYQLLSRGYSDLIKSISEKLSKDKQTILFTSVMQPEINDLSKEIIEDYLNATRIVNETTCDIHQFFINAKNEEEKLKMLHEICCESDDENRGIIFCSDSNGSILTKELLGMNLNVAHLSQEDEIILRKFIEGKIRFIITDSVDHFRNIPSLNSGKSFKIINFDIPNLYEIYPERISVGHRVGIKRIVLNLTTDESLETL</sequence>
<evidence type="ECO:0000256" key="4">
    <source>
        <dbReference type="RuleBase" id="RU365068"/>
    </source>
</evidence>
<proteinExistence type="inferred from homology"/>
<name>A0A1J1I0S1_9DIPT</name>
<dbReference type="InterPro" id="IPR027417">
    <property type="entry name" value="P-loop_NTPase"/>
</dbReference>
<keyword evidence="3 4" id="KW-0067">ATP-binding</keyword>
<organism evidence="6 7">
    <name type="scientific">Clunio marinus</name>
    <dbReference type="NCBI Taxonomy" id="568069"/>
    <lineage>
        <taxon>Eukaryota</taxon>
        <taxon>Metazoa</taxon>
        <taxon>Ecdysozoa</taxon>
        <taxon>Arthropoda</taxon>
        <taxon>Hexapoda</taxon>
        <taxon>Insecta</taxon>
        <taxon>Pterygota</taxon>
        <taxon>Neoptera</taxon>
        <taxon>Endopterygota</taxon>
        <taxon>Diptera</taxon>
        <taxon>Nematocera</taxon>
        <taxon>Chironomoidea</taxon>
        <taxon>Chironomidae</taxon>
        <taxon>Clunio</taxon>
    </lineage>
</organism>
<feature type="domain" description="Helicase ATP-binding" evidence="5">
    <location>
        <begin position="42"/>
        <end position="209"/>
    </location>
</feature>
<dbReference type="EC" id="3.6.4.13" evidence="4"/>
<dbReference type="SMART" id="SM00487">
    <property type="entry name" value="DEXDc"/>
    <property type="match status" value="1"/>
</dbReference>
<dbReference type="PROSITE" id="PS51192">
    <property type="entry name" value="HELICASE_ATP_BIND_1"/>
    <property type="match status" value="1"/>
</dbReference>
<keyword evidence="1 4" id="KW-0547">Nucleotide-binding</keyword>
<dbReference type="EMBL" id="CVRI01000038">
    <property type="protein sequence ID" value="CRK93795.1"/>
    <property type="molecule type" value="Genomic_DNA"/>
</dbReference>
<dbReference type="STRING" id="568069.A0A1J1I0S1"/>
<feature type="non-terminal residue" evidence="6">
    <location>
        <position position="357"/>
    </location>
</feature>
<dbReference type="Pfam" id="PF00270">
    <property type="entry name" value="DEAD"/>
    <property type="match status" value="1"/>
</dbReference>
<comment type="catalytic activity">
    <reaction evidence="4">
        <text>ATP + H2O = ADP + phosphate + H(+)</text>
        <dbReference type="Rhea" id="RHEA:13065"/>
        <dbReference type="ChEBI" id="CHEBI:15377"/>
        <dbReference type="ChEBI" id="CHEBI:15378"/>
        <dbReference type="ChEBI" id="CHEBI:30616"/>
        <dbReference type="ChEBI" id="CHEBI:43474"/>
        <dbReference type="ChEBI" id="CHEBI:456216"/>
        <dbReference type="EC" id="3.6.4.13"/>
    </reaction>
</comment>
<comment type="domain">
    <text evidence="4">The Q motif is unique to and characteristic of the DEAD box family of RNA helicases and controls ATP binding and hydrolysis.</text>
</comment>
<dbReference type="GO" id="GO:0005524">
    <property type="term" value="F:ATP binding"/>
    <property type="evidence" value="ECO:0007669"/>
    <property type="project" value="UniProtKB-UniRule"/>
</dbReference>
<keyword evidence="2 4" id="KW-0378">Hydrolase</keyword>
<evidence type="ECO:0000259" key="5">
    <source>
        <dbReference type="PROSITE" id="PS51192"/>
    </source>
</evidence>
<dbReference type="GO" id="GO:0003723">
    <property type="term" value="F:RNA binding"/>
    <property type="evidence" value="ECO:0007669"/>
    <property type="project" value="UniProtKB-UniRule"/>
</dbReference>
<gene>
    <name evidence="6" type="ORF">CLUMA_CG007323</name>
</gene>
<comment type="function">
    <text evidence="4">RNA helicase.</text>
</comment>
<dbReference type="GO" id="GO:0003724">
    <property type="term" value="F:RNA helicase activity"/>
    <property type="evidence" value="ECO:0007669"/>
    <property type="project" value="UniProtKB-EC"/>
</dbReference>
<dbReference type="PANTHER" id="PTHR24031">
    <property type="entry name" value="RNA HELICASE"/>
    <property type="match status" value="1"/>
</dbReference>
<accession>A0A1J1I0S1</accession>
<evidence type="ECO:0000256" key="2">
    <source>
        <dbReference type="ARBA" id="ARBA00022801"/>
    </source>
</evidence>
<evidence type="ECO:0000313" key="7">
    <source>
        <dbReference type="Proteomes" id="UP000183832"/>
    </source>
</evidence>
<reference evidence="6 7" key="1">
    <citation type="submission" date="2015-04" db="EMBL/GenBank/DDBJ databases">
        <authorList>
            <person name="Syromyatnikov M.Y."/>
            <person name="Popov V.N."/>
        </authorList>
    </citation>
    <scope>NUCLEOTIDE SEQUENCE [LARGE SCALE GENOMIC DNA]</scope>
</reference>
<evidence type="ECO:0000313" key="6">
    <source>
        <dbReference type="EMBL" id="CRK93795.1"/>
    </source>
</evidence>
<keyword evidence="4" id="KW-0347">Helicase</keyword>
<dbReference type="Proteomes" id="UP000183832">
    <property type="component" value="Unassembled WGS sequence"/>
</dbReference>
<comment type="similarity">
    <text evidence="4">Belongs to the DEAD box helicase family.</text>
</comment>
<keyword evidence="4" id="KW-0694">RNA-binding</keyword>
<dbReference type="AlphaFoldDB" id="A0A1J1I0S1"/>
<evidence type="ECO:0000256" key="1">
    <source>
        <dbReference type="ARBA" id="ARBA00022741"/>
    </source>
</evidence>
<dbReference type="Gene3D" id="3.40.50.300">
    <property type="entry name" value="P-loop containing nucleotide triphosphate hydrolases"/>
    <property type="match status" value="2"/>
</dbReference>
<protein>
    <recommendedName>
        <fullName evidence="4">ATP-dependent RNA helicase</fullName>
        <ecNumber evidence="4">3.6.4.13</ecNumber>
    </recommendedName>
</protein>
<dbReference type="GO" id="GO:0016787">
    <property type="term" value="F:hydrolase activity"/>
    <property type="evidence" value="ECO:0007669"/>
    <property type="project" value="UniProtKB-KW"/>
</dbReference>
<keyword evidence="7" id="KW-1185">Reference proteome</keyword>
<dbReference type="SUPFAM" id="SSF52540">
    <property type="entry name" value="P-loop containing nucleoside triphosphate hydrolases"/>
    <property type="match status" value="2"/>
</dbReference>